<proteinExistence type="predicted"/>
<dbReference type="Proteomes" id="UP001497516">
    <property type="component" value="Chromosome 4"/>
</dbReference>
<evidence type="ECO:0000313" key="2">
    <source>
        <dbReference type="Proteomes" id="UP001497516"/>
    </source>
</evidence>
<name>A0AAV2E5F4_9ROSI</name>
<reference evidence="1 2" key="1">
    <citation type="submission" date="2024-04" db="EMBL/GenBank/DDBJ databases">
        <authorList>
            <person name="Fracassetti M."/>
        </authorList>
    </citation>
    <scope>NUCLEOTIDE SEQUENCE [LARGE SCALE GENOMIC DNA]</scope>
</reference>
<evidence type="ECO:0000313" key="1">
    <source>
        <dbReference type="EMBL" id="CAL1381168.1"/>
    </source>
</evidence>
<gene>
    <name evidence="1" type="ORF">LTRI10_LOCUS22568</name>
</gene>
<organism evidence="1 2">
    <name type="scientific">Linum trigynum</name>
    <dbReference type="NCBI Taxonomy" id="586398"/>
    <lineage>
        <taxon>Eukaryota</taxon>
        <taxon>Viridiplantae</taxon>
        <taxon>Streptophyta</taxon>
        <taxon>Embryophyta</taxon>
        <taxon>Tracheophyta</taxon>
        <taxon>Spermatophyta</taxon>
        <taxon>Magnoliopsida</taxon>
        <taxon>eudicotyledons</taxon>
        <taxon>Gunneridae</taxon>
        <taxon>Pentapetalae</taxon>
        <taxon>rosids</taxon>
        <taxon>fabids</taxon>
        <taxon>Malpighiales</taxon>
        <taxon>Linaceae</taxon>
        <taxon>Linum</taxon>
    </lineage>
</organism>
<accession>A0AAV2E5F4</accession>
<keyword evidence="2" id="KW-1185">Reference proteome</keyword>
<dbReference type="EMBL" id="OZ034817">
    <property type="protein sequence ID" value="CAL1381168.1"/>
    <property type="molecule type" value="Genomic_DNA"/>
</dbReference>
<protein>
    <submittedName>
        <fullName evidence="1">Uncharacterized protein</fullName>
    </submittedName>
</protein>
<sequence>MQCREDLPAVRRLFFSDDKQATRRLRVSPHPGPGDFLSSSPFAVTKLSLGIGFLEAFLDLGLFLLNFQPSMEGLRGVGVGLKPVPLLDLSATTVEGGIGFEIISLAAIAVGVTGATMAVGGDGTLVVASAGGDATVAAATTEVSSPESEAVALKEWSSAFRYSSVTVTGGINLGI</sequence>
<dbReference type="AlphaFoldDB" id="A0AAV2E5F4"/>